<protein>
    <recommendedName>
        <fullName evidence="4">Transposase IS200-like domain-containing protein</fullName>
    </recommendedName>
</protein>
<dbReference type="GO" id="GO:0006313">
    <property type="term" value="P:DNA transposition"/>
    <property type="evidence" value="ECO:0007669"/>
    <property type="project" value="InterPro"/>
</dbReference>
<sequence length="129" mass="14800">MVLARARRSRLGRPQGVAPTITEPGSGRPQGVAQTIRQSQEGEPNLSLPDVVHRLKTMTTKLYADGVRQSGWPPFRSRLWQRNYHEHIIRDDNELSRIQQDILDNPARWDVDRESPAAVTPEPKCRREQ</sequence>
<dbReference type="EMBL" id="CP000804">
    <property type="protein sequence ID" value="ABU58846.1"/>
    <property type="molecule type" value="Genomic_DNA"/>
</dbReference>
<dbReference type="AlphaFoldDB" id="A7NMS5"/>
<evidence type="ECO:0000313" key="2">
    <source>
        <dbReference type="EMBL" id="ABU58846.1"/>
    </source>
</evidence>
<dbReference type="KEGG" id="rca:Rcas_2775"/>
<feature type="compositionally biased region" description="Basic residues" evidence="1">
    <location>
        <begin position="1"/>
        <end position="11"/>
    </location>
</feature>
<dbReference type="HOGENOM" id="CLU_1947202_0_0_0"/>
<evidence type="ECO:0008006" key="4">
    <source>
        <dbReference type="Google" id="ProtNLM"/>
    </source>
</evidence>
<gene>
    <name evidence="2" type="ordered locus">Rcas_2775</name>
</gene>
<dbReference type="STRING" id="383372.Rcas_2775"/>
<dbReference type="Proteomes" id="UP000000263">
    <property type="component" value="Chromosome"/>
</dbReference>
<proteinExistence type="predicted"/>
<reference evidence="2 3" key="1">
    <citation type="submission" date="2007-08" db="EMBL/GenBank/DDBJ databases">
        <title>Complete sequence of Roseiflexus castenholzii DSM 13941.</title>
        <authorList>
            <consortium name="US DOE Joint Genome Institute"/>
            <person name="Copeland A."/>
            <person name="Lucas S."/>
            <person name="Lapidus A."/>
            <person name="Barry K."/>
            <person name="Glavina del Rio T."/>
            <person name="Dalin E."/>
            <person name="Tice H."/>
            <person name="Pitluck S."/>
            <person name="Thompson L.S."/>
            <person name="Brettin T."/>
            <person name="Bruce D."/>
            <person name="Detter J.C."/>
            <person name="Han C."/>
            <person name="Tapia R."/>
            <person name="Schmutz J."/>
            <person name="Larimer F."/>
            <person name="Land M."/>
            <person name="Hauser L."/>
            <person name="Kyrpides N."/>
            <person name="Mikhailova N."/>
            <person name="Bryant D.A."/>
            <person name="Hanada S."/>
            <person name="Tsukatani Y."/>
            <person name="Richardson P."/>
        </authorList>
    </citation>
    <scope>NUCLEOTIDE SEQUENCE [LARGE SCALE GENOMIC DNA]</scope>
    <source>
        <strain evidence="3">DSM 13941 / HLO8</strain>
    </source>
</reference>
<name>A7NMS5_ROSCS</name>
<keyword evidence="3" id="KW-1185">Reference proteome</keyword>
<feature type="region of interest" description="Disordered" evidence="1">
    <location>
        <begin position="107"/>
        <end position="129"/>
    </location>
</feature>
<dbReference type="InterPro" id="IPR036515">
    <property type="entry name" value="Transposase_17_sf"/>
</dbReference>
<dbReference type="Gene3D" id="3.30.70.1290">
    <property type="entry name" value="Transposase IS200-like"/>
    <property type="match status" value="1"/>
</dbReference>
<evidence type="ECO:0000256" key="1">
    <source>
        <dbReference type="SAM" id="MobiDB-lite"/>
    </source>
</evidence>
<dbReference type="GO" id="GO:0004803">
    <property type="term" value="F:transposase activity"/>
    <property type="evidence" value="ECO:0007669"/>
    <property type="project" value="InterPro"/>
</dbReference>
<accession>A7NMS5</accession>
<dbReference type="GO" id="GO:0003677">
    <property type="term" value="F:DNA binding"/>
    <property type="evidence" value="ECO:0007669"/>
    <property type="project" value="InterPro"/>
</dbReference>
<dbReference type="SUPFAM" id="SSF143422">
    <property type="entry name" value="Transposase IS200-like"/>
    <property type="match status" value="1"/>
</dbReference>
<dbReference type="eggNOG" id="COG1943">
    <property type="taxonomic scope" value="Bacteria"/>
</dbReference>
<feature type="compositionally biased region" description="Polar residues" evidence="1">
    <location>
        <begin position="32"/>
        <end position="42"/>
    </location>
</feature>
<organism evidence="2 3">
    <name type="scientific">Roseiflexus castenholzii (strain DSM 13941 / HLO8)</name>
    <dbReference type="NCBI Taxonomy" id="383372"/>
    <lineage>
        <taxon>Bacteria</taxon>
        <taxon>Bacillati</taxon>
        <taxon>Chloroflexota</taxon>
        <taxon>Chloroflexia</taxon>
        <taxon>Chloroflexales</taxon>
        <taxon>Roseiflexineae</taxon>
        <taxon>Roseiflexaceae</taxon>
        <taxon>Roseiflexus</taxon>
    </lineage>
</organism>
<feature type="region of interest" description="Disordered" evidence="1">
    <location>
        <begin position="1"/>
        <end position="46"/>
    </location>
</feature>
<evidence type="ECO:0000313" key="3">
    <source>
        <dbReference type="Proteomes" id="UP000000263"/>
    </source>
</evidence>